<feature type="non-terminal residue" evidence="1">
    <location>
        <position position="79"/>
    </location>
</feature>
<dbReference type="SUPFAM" id="SSF53649">
    <property type="entry name" value="Alkaline phosphatase-like"/>
    <property type="match status" value="1"/>
</dbReference>
<reference evidence="1" key="1">
    <citation type="journal article" date="2014" name="Front. Microbiol.">
        <title>High frequency of phylogenetically diverse reductive dehalogenase-homologous genes in deep subseafloor sedimentary metagenomes.</title>
        <authorList>
            <person name="Kawai M."/>
            <person name="Futagami T."/>
            <person name="Toyoda A."/>
            <person name="Takaki Y."/>
            <person name="Nishi S."/>
            <person name="Hori S."/>
            <person name="Arai W."/>
            <person name="Tsubouchi T."/>
            <person name="Morono Y."/>
            <person name="Uchiyama I."/>
            <person name="Ito T."/>
            <person name="Fujiyama A."/>
            <person name="Inagaki F."/>
            <person name="Takami H."/>
        </authorList>
    </citation>
    <scope>NUCLEOTIDE SEQUENCE</scope>
    <source>
        <strain evidence="1">Expedition CK06-06</strain>
    </source>
</reference>
<name>X1VYH6_9ZZZZ</name>
<dbReference type="AlphaFoldDB" id="X1VYH6"/>
<dbReference type="Gene3D" id="3.40.720.10">
    <property type="entry name" value="Alkaline Phosphatase, subunit A"/>
    <property type="match status" value="1"/>
</dbReference>
<protein>
    <recommendedName>
        <fullName evidence="2">Sulfatase N-terminal domain-containing protein</fullName>
    </recommendedName>
</protein>
<sequence length="79" mass="8596">MNRRVFLKNLGVGLALLNLPGCCVSSQKGSGDDLNGKRPNILFIIADDQSPFDLKIYDRGSALDTPVLDELAKKGMVFD</sequence>
<organism evidence="1">
    <name type="scientific">marine sediment metagenome</name>
    <dbReference type="NCBI Taxonomy" id="412755"/>
    <lineage>
        <taxon>unclassified sequences</taxon>
        <taxon>metagenomes</taxon>
        <taxon>ecological metagenomes</taxon>
    </lineage>
</organism>
<dbReference type="EMBL" id="BARW01036100">
    <property type="protein sequence ID" value="GAJ24566.1"/>
    <property type="molecule type" value="Genomic_DNA"/>
</dbReference>
<dbReference type="InterPro" id="IPR017850">
    <property type="entry name" value="Alkaline_phosphatase_core_sf"/>
</dbReference>
<gene>
    <name evidence="1" type="ORF">S12H4_56134</name>
</gene>
<comment type="caution">
    <text evidence="1">The sequence shown here is derived from an EMBL/GenBank/DDBJ whole genome shotgun (WGS) entry which is preliminary data.</text>
</comment>
<evidence type="ECO:0000313" key="1">
    <source>
        <dbReference type="EMBL" id="GAJ24566.1"/>
    </source>
</evidence>
<accession>X1VYH6</accession>
<evidence type="ECO:0008006" key="2">
    <source>
        <dbReference type="Google" id="ProtNLM"/>
    </source>
</evidence>
<proteinExistence type="predicted"/>